<dbReference type="InterPro" id="IPR006576">
    <property type="entry name" value="BRK_domain"/>
</dbReference>
<feature type="domain" description="Chromo" evidence="14">
    <location>
        <begin position="709"/>
        <end position="774"/>
    </location>
</feature>
<dbReference type="InterPro" id="IPR000953">
    <property type="entry name" value="Chromo/chromo_shadow_dom"/>
</dbReference>
<dbReference type="Pfam" id="PF00271">
    <property type="entry name" value="Helicase_C"/>
    <property type="match status" value="1"/>
</dbReference>
<evidence type="ECO:0000256" key="10">
    <source>
        <dbReference type="ARBA" id="ARBA00023163"/>
    </source>
</evidence>
<dbReference type="SUPFAM" id="SSF54160">
    <property type="entry name" value="Chromo domain-like"/>
    <property type="match status" value="2"/>
</dbReference>
<sequence length="2738" mass="309550">IAERTSPGISEKRDWGRTELPDLRLQTKWRERICPVLEEEKNEGMEAREFYHVVTLETEYHTVTGFPKVLKRCHDWASFIFDERRTSVHLLILATIELFETLPWVLPPRDVEERQVKRTMQIELRNTKPYKRHWHGGLGPGGPLCKTLLQGRGGTRHHPQEQEESRERSQVDASEDHLEGELSTRLTPALGSGGLTGLCASLLVGGTLLGTLGVQLLQGCKEVPKGVHVIRTEAGADLSRKSCWHTEEHAQHSPSEPFLEKPVPDMTQVSGPNAQLVNSDDYLLSVEQQPQQKKKKKKNNHIVAEDPSKSFGKDDFPGGVDNQELNRNSLDGSQEEKKKKKRPKAKKDPKEPKEPKEKKEPKEPKTPKAPKIPKEPKEKKAKTATPKPKSSKKSRVEGGEFGVWEKEKNKVHVADYKNCALRISDVSTRQIFAEGHQYGVLRNKKPDSEASALKKKANKGKTEGSENSDLDKTPPSSPPPEEDEDPGVQKRRSSRQVKRKRYTEDLEFKISDEEAEDADAAGRDSPSTTSQSEPQESVDADGPVVEKIMSSRSVKKQRYGNWLRAQSLPSMLLTHSGDSSWFLQSADLITVAREASAVMMESCKLTELIHITIGRIRGDVRNNLATAPLIWLMGHDFNLTSKESGEEVEVEEFYVKYKNFSYLHCQWASVEDLEKDKRIQQKIKRFKAKQGQNKFLSEIEDELFNPDYVEVDRIMDFARSTDDRGEPVTHYLVKWCSLPYEDSTWELRQDIDQAKIEEFEKLLSREPETEHVERPPADDWKKSESSREYKNNNKLREYQLEGVNWLLFNWYNMRNCILADEMGLGKTIQSITFLYEIYLKGIHGPFLVIAPLSTIPNWEREFRTWTELNVVVYHGSQASRRTIQLYEMYFKDPQGRVIKGSYKFHAIITTFEMILTDCPELRNIPWRCVVIDEAHRLKNRNCKLLEGLKLMDLEHKVLLTGTPLQNTVEELFSLLHFLEPGRFPSETTFMQEFGDLKTEEQVQKLQAILKPMMLRRLKEDVEKNLAPKEETIIEVELTNIQKKYYRAILEKNFTFLSKGGGQANVPNLLNTMMELRKCCNHPYLINGAEEKILEEFKETHNADSPDFQLQAMIQAAGKLVLIDKLLPKLKAGGHRVLIFSQMVRCLDILEDYLIQRRYPYERIDGRVRGNLRQAAIDRFSKPDSDRFVFLLCTRAGGLGINLTAADTCIIFDSDWNPQNDLQPFISLFFQAQARCHRIGQSKSVKIYRLITRNSYEREMFDKASLKLGLDKAVLQSMSGRENAPNGKDESFVQSTDSSKNISLKQVQQLSKKEIEDLLRKGAYGALMDEEDEGSKFCEEDIDQILLRRTHTITIESEGKGSTFAKASFVASGNRTDISLDDPNFWQKWAKKAELDIDALNGRNNLVIDTPRVRKQTRLYSAVKEDELMEFSDLESDSEEKPCTKPRRPQDRSQGYARSECFRVEKNLLVYGWGRWTDILSHGRYKRPLSEQDVETICRTILVYCLNHYRGDENIKSFIWDLITPTADGQTRALVNHSAPVPRGRKGKKVKAQSSHPVVQDADWLAGCNPDALVLLRVRMLYYLRQEVIGDQAEKILEGADSSEADVWIPEPFHAEVPADWWDKEADKSLLIGVFKHGYEKYNSMRADPALCFLERVGMPDAKAIAAEQRGTDMLADGGDGGEFDREDEDPEYKPTRTPFKDEIDIMAFPLKDKSKIKPQIKIISLSRFAFEEFANSPPEDKEEPMEIRGPGKHSEGSAELGQLYWPNTSTLTTRLRRLITAYQRSYKRQQMRQEALMKTDRRRRRPREEVRALEAEREAIISEKRQKWTRREEADFYRVVSTFGAGEAEVKEKEEEEEAEGGGKDRKQDREAEPGTGKSEPRGVEVGADTGPKSISEKGSEEDEEEKLEDDDKSEESSQPEGNSWPFRPLLTPSPQVSSWSSCHVTSALFLGGVVLKTLTLLKQMMLYFSFRSRLPYLPRRKNEVPRCTFLPELRLGTVANALDLFLRYAGSGTVSRGKNFDEESNASMSTARDETRDGFYMEDGDPSVAQLLHERTFAFSFWPKGGEIIILITLTALSGLKQTTQKRLPTHPQAALPYDANDVPLPGTGCGPAWGLKQQSVEKLTAGFHCHLLTVSVDVFISSLLQFRDRVMINRLDNICEAVLKGKWPVNRRQMFDFQGLIPGYTPPTADSPLQKRSLAELSMVGQASVSGSEDLTTSPQLSKEDALNLSVPRQRRRRRRKIEIEAERAAKRRNLMEMVAQLRENQVVSENGQEKVVDLSKASREAASSTSSFSSLTSKFILPNVSAPMSDAFKTQMELLQAGLSRTPARHLLNGSLADGEPPMKRRRGRRKNVEGLDLLFMSHKRTSLSAEDAEVTKAFEEDIETPPTRNIPSPGQLDPDTRIPVINLEDGTRLVGEEAPKNKDLVEWLKLHPAYTVDMPSYVPKNADVLFSSFQKPKQKRHRCRNPNKLDINTLTGEERVPVVNKRNGKKGKRIMFLPEYMYIYMICMGGAMAPPMKDLPRWLEENPEFAVAPDWTDIVKQSGFVPESMFDRLLTGPVVRGEGASRRGRRPKSEIARAAAAAAAVASTSGINPLLKSTDAVPGPDSANGSVGAATAPAGLPSSPLAFNPFLLSTMAPGLFYPSMFLPPGLGGLTLPGFPALAGLQNAVGSGDDKAPDKAEGGAFQEEETLEGSDAEESLDKTAESSVLEDEIAQGEELDSLDGGDEIENNENDG</sequence>
<dbReference type="GO" id="GO:0016787">
    <property type="term" value="F:hydrolase activity"/>
    <property type="evidence" value="ECO:0007669"/>
    <property type="project" value="UniProtKB-KW"/>
</dbReference>
<dbReference type="PROSITE" id="PS51194">
    <property type="entry name" value="HELICASE_CTER"/>
    <property type="match status" value="1"/>
</dbReference>
<dbReference type="EMBL" id="SGJD01001897">
    <property type="protein sequence ID" value="KAB0397759.1"/>
    <property type="molecule type" value="Genomic_DNA"/>
</dbReference>
<dbReference type="InterPro" id="IPR027417">
    <property type="entry name" value="P-loop_NTPase"/>
</dbReference>
<dbReference type="SMART" id="SM00592">
    <property type="entry name" value="BRK"/>
    <property type="match status" value="2"/>
</dbReference>
<feature type="non-terminal residue" evidence="17">
    <location>
        <position position="1"/>
    </location>
</feature>
<feature type="compositionally biased region" description="Basic and acidic residues" evidence="13">
    <location>
        <begin position="502"/>
        <end position="512"/>
    </location>
</feature>
<feature type="compositionally biased region" description="Acidic residues" evidence="13">
    <location>
        <begin position="1900"/>
        <end position="1914"/>
    </location>
</feature>
<dbReference type="InterPro" id="IPR056342">
    <property type="entry name" value="HTH_CHD6-9"/>
</dbReference>
<feature type="domain" description="Helicase ATP-binding" evidence="15">
    <location>
        <begin position="807"/>
        <end position="981"/>
    </location>
</feature>
<dbReference type="InterPro" id="IPR049730">
    <property type="entry name" value="SNF2/RAD54-like_C"/>
</dbReference>
<keyword evidence="11" id="KW-0539">Nucleus</keyword>
<evidence type="ECO:0000256" key="9">
    <source>
        <dbReference type="ARBA" id="ARBA00023125"/>
    </source>
</evidence>
<dbReference type="InterPro" id="IPR038718">
    <property type="entry name" value="SNF2-like_sf"/>
</dbReference>
<dbReference type="GO" id="GO:0005524">
    <property type="term" value="F:ATP binding"/>
    <property type="evidence" value="ECO:0007669"/>
    <property type="project" value="UniProtKB-KW"/>
</dbReference>
<comment type="catalytic activity">
    <reaction evidence="12">
        <text>ATP + H2O = ADP + phosphate + H(+)</text>
        <dbReference type="Rhea" id="RHEA:13065"/>
        <dbReference type="ChEBI" id="CHEBI:15377"/>
        <dbReference type="ChEBI" id="CHEBI:15378"/>
        <dbReference type="ChEBI" id="CHEBI:30616"/>
        <dbReference type="ChEBI" id="CHEBI:43474"/>
        <dbReference type="ChEBI" id="CHEBI:456216"/>
    </reaction>
</comment>
<evidence type="ECO:0000256" key="13">
    <source>
        <dbReference type="SAM" id="MobiDB-lite"/>
    </source>
</evidence>
<feature type="region of interest" description="Disordered" evidence="13">
    <location>
        <begin position="288"/>
        <end position="409"/>
    </location>
</feature>
<feature type="compositionally biased region" description="Basic residues" evidence="13">
    <location>
        <begin position="489"/>
        <end position="501"/>
    </location>
</feature>
<evidence type="ECO:0000256" key="2">
    <source>
        <dbReference type="ARBA" id="ARBA00007025"/>
    </source>
</evidence>
<dbReference type="Gene3D" id="3.40.50.10810">
    <property type="entry name" value="Tandem AAA-ATPase domain"/>
    <property type="match status" value="1"/>
</dbReference>
<dbReference type="FunFam" id="3.40.50.10810:FF:000003">
    <property type="entry name" value="chromodomain-helicase-DNA-binding protein 8 isoform X4"/>
    <property type="match status" value="1"/>
</dbReference>
<evidence type="ECO:0000256" key="8">
    <source>
        <dbReference type="ARBA" id="ARBA00023015"/>
    </source>
</evidence>
<evidence type="ECO:0000256" key="4">
    <source>
        <dbReference type="ARBA" id="ARBA00022741"/>
    </source>
</evidence>
<keyword evidence="9" id="KW-0238">DNA-binding</keyword>
<dbReference type="CDD" id="cd18793">
    <property type="entry name" value="SF2_C_SNF"/>
    <property type="match status" value="1"/>
</dbReference>
<evidence type="ECO:0000256" key="6">
    <source>
        <dbReference type="ARBA" id="ARBA00022840"/>
    </source>
</evidence>
<dbReference type="Gene3D" id="3.40.5.120">
    <property type="match status" value="2"/>
</dbReference>
<evidence type="ECO:0000256" key="7">
    <source>
        <dbReference type="ARBA" id="ARBA00022853"/>
    </source>
</evidence>
<feature type="region of interest" description="Disordered" evidence="13">
    <location>
        <begin position="1789"/>
        <end position="1811"/>
    </location>
</feature>
<dbReference type="GO" id="GO:0003677">
    <property type="term" value="F:DNA binding"/>
    <property type="evidence" value="ECO:0007669"/>
    <property type="project" value="UniProtKB-KW"/>
</dbReference>
<evidence type="ECO:0000259" key="15">
    <source>
        <dbReference type="PROSITE" id="PS51192"/>
    </source>
</evidence>
<keyword evidence="7" id="KW-0156">Chromatin regulator</keyword>
<name>A0A643CC09_BALPH</name>
<dbReference type="FunFam" id="3.40.50.300:FF:000015">
    <property type="entry name" value="chromodomain-helicase-DNA-binding protein 9 isoform X1"/>
    <property type="match status" value="1"/>
</dbReference>
<feature type="compositionally biased region" description="Acidic residues" evidence="13">
    <location>
        <begin position="2711"/>
        <end position="2738"/>
    </location>
</feature>
<feature type="region of interest" description="Disordered" evidence="13">
    <location>
        <begin position="435"/>
        <end position="545"/>
    </location>
</feature>
<dbReference type="PROSITE" id="PS50013">
    <property type="entry name" value="CHROMO_2"/>
    <property type="match status" value="1"/>
</dbReference>
<feature type="region of interest" description="Disordered" evidence="13">
    <location>
        <begin position="245"/>
        <end position="274"/>
    </location>
</feature>
<feature type="compositionally biased region" description="Acidic residues" evidence="13">
    <location>
        <begin position="2689"/>
        <end position="2701"/>
    </location>
</feature>
<dbReference type="InterPro" id="IPR014001">
    <property type="entry name" value="Helicase_ATP-bd"/>
</dbReference>
<keyword evidence="10" id="KW-0804">Transcription</keyword>
<keyword evidence="6" id="KW-0067">ATP-binding</keyword>
<evidence type="ECO:0000259" key="14">
    <source>
        <dbReference type="PROSITE" id="PS50013"/>
    </source>
</evidence>
<dbReference type="CDD" id="cd18668">
    <property type="entry name" value="CD1_tandem_CHD5-9_like"/>
    <property type="match status" value="1"/>
</dbReference>
<feature type="compositionally biased region" description="Basic and acidic residues" evidence="13">
    <location>
        <begin position="346"/>
        <end position="378"/>
    </location>
</feature>
<organism evidence="17 18">
    <name type="scientific">Balaenoptera physalus</name>
    <name type="common">Fin whale</name>
    <name type="synonym">Balaena physalus</name>
    <dbReference type="NCBI Taxonomy" id="9770"/>
    <lineage>
        <taxon>Eukaryota</taxon>
        <taxon>Metazoa</taxon>
        <taxon>Chordata</taxon>
        <taxon>Craniata</taxon>
        <taxon>Vertebrata</taxon>
        <taxon>Euteleostomi</taxon>
        <taxon>Mammalia</taxon>
        <taxon>Eutheria</taxon>
        <taxon>Laurasiatheria</taxon>
        <taxon>Artiodactyla</taxon>
        <taxon>Whippomorpha</taxon>
        <taxon>Cetacea</taxon>
        <taxon>Mysticeti</taxon>
        <taxon>Balaenopteridae</taxon>
        <taxon>Balaenoptera</taxon>
    </lineage>
</organism>
<dbReference type="GO" id="GO:0005634">
    <property type="term" value="C:nucleus"/>
    <property type="evidence" value="ECO:0007669"/>
    <property type="project" value="UniProtKB-SubCell"/>
</dbReference>
<keyword evidence="18" id="KW-1185">Reference proteome</keyword>
<reference evidence="17 18" key="1">
    <citation type="journal article" date="2019" name="PLoS ONE">
        <title>Genomic analyses reveal an absence of contemporary introgressive admixture between fin whales and blue whales, despite known hybrids.</title>
        <authorList>
            <person name="Westbury M.V."/>
            <person name="Petersen B."/>
            <person name="Lorenzen E.D."/>
        </authorList>
    </citation>
    <scope>NUCLEOTIDE SEQUENCE [LARGE SCALE GENOMIC DNA]</scope>
    <source>
        <strain evidence="17">FinWhale-01</strain>
    </source>
</reference>
<feature type="region of interest" description="Disordered" evidence="13">
    <location>
        <begin position="2211"/>
        <end position="2240"/>
    </location>
</feature>
<dbReference type="GO" id="GO:0006325">
    <property type="term" value="P:chromatin organization"/>
    <property type="evidence" value="ECO:0007669"/>
    <property type="project" value="UniProtKB-KW"/>
</dbReference>
<evidence type="ECO:0000313" key="17">
    <source>
        <dbReference type="EMBL" id="KAB0397759.1"/>
    </source>
</evidence>
<evidence type="ECO:0000313" key="18">
    <source>
        <dbReference type="Proteomes" id="UP000437017"/>
    </source>
</evidence>
<evidence type="ECO:0000256" key="1">
    <source>
        <dbReference type="ARBA" id="ARBA00004123"/>
    </source>
</evidence>
<accession>A0A643CC09</accession>
<keyword evidence="3" id="KW-0677">Repeat</keyword>
<gene>
    <name evidence="17" type="ORF">E2I00_009859</name>
</gene>
<dbReference type="SUPFAM" id="SSF52540">
    <property type="entry name" value="P-loop containing nucleoside triphosphate hydrolases"/>
    <property type="match status" value="2"/>
</dbReference>
<dbReference type="PROSITE" id="PS51192">
    <property type="entry name" value="HELICASE_ATP_BIND_1"/>
    <property type="match status" value="1"/>
</dbReference>
<dbReference type="Gene3D" id="3.40.50.300">
    <property type="entry name" value="P-loop containing nucleotide triphosphate hydrolases"/>
    <property type="match status" value="1"/>
</dbReference>
<dbReference type="Pfam" id="PF00385">
    <property type="entry name" value="Chromo"/>
    <property type="match status" value="2"/>
</dbReference>
<evidence type="ECO:0000256" key="5">
    <source>
        <dbReference type="ARBA" id="ARBA00022801"/>
    </source>
</evidence>
<feature type="compositionally biased region" description="Basic and acidic residues" evidence="13">
    <location>
        <begin position="460"/>
        <end position="472"/>
    </location>
</feature>
<feature type="region of interest" description="Disordered" evidence="13">
    <location>
        <begin position="148"/>
        <end position="181"/>
    </location>
</feature>
<dbReference type="InterPro" id="IPR000330">
    <property type="entry name" value="SNF2_N"/>
</dbReference>
<dbReference type="Proteomes" id="UP000437017">
    <property type="component" value="Unassembled WGS sequence"/>
</dbReference>
<proteinExistence type="inferred from homology"/>
<dbReference type="Gene3D" id="2.40.50.40">
    <property type="match status" value="2"/>
</dbReference>
<feature type="compositionally biased region" description="Polar residues" evidence="13">
    <location>
        <begin position="323"/>
        <end position="332"/>
    </location>
</feature>
<dbReference type="PANTHER" id="PTHR46850:SF1">
    <property type="entry name" value="CHROMODOMAIN-HELICASE-DNA-BINDING PROTEIN 9"/>
    <property type="match status" value="1"/>
</dbReference>
<feature type="domain" description="Helicase C-terminal" evidence="16">
    <location>
        <begin position="1121"/>
        <end position="1280"/>
    </location>
</feature>
<keyword evidence="8" id="KW-0805">Transcription regulation</keyword>
<feature type="compositionally biased region" description="Basic and acidic residues" evidence="13">
    <location>
        <begin position="394"/>
        <end position="409"/>
    </location>
</feature>
<feature type="compositionally biased region" description="Basic and acidic residues" evidence="13">
    <location>
        <begin position="303"/>
        <end position="316"/>
    </location>
</feature>
<dbReference type="InterPro" id="IPR016197">
    <property type="entry name" value="Chromo-like_dom_sf"/>
</dbReference>
<dbReference type="FunFam" id="3.40.5.120:FF:000003">
    <property type="entry name" value="chromodomain-helicase-DNA-binding protein 9 isoform X1"/>
    <property type="match status" value="1"/>
</dbReference>
<dbReference type="OrthoDB" id="5857104at2759"/>
<evidence type="ECO:0000259" key="16">
    <source>
        <dbReference type="PROSITE" id="PS51194"/>
    </source>
</evidence>
<dbReference type="InterPro" id="IPR023780">
    <property type="entry name" value="Chromo_domain"/>
</dbReference>
<feature type="region of interest" description="Disordered" evidence="13">
    <location>
        <begin position="766"/>
        <end position="786"/>
    </location>
</feature>
<evidence type="ECO:0000256" key="3">
    <source>
        <dbReference type="ARBA" id="ARBA00022737"/>
    </source>
</evidence>
<dbReference type="PANTHER" id="PTHR46850">
    <property type="entry name" value="CHROMODOMAIN-HELICASE-DNA-BINDING PROTEIN 9"/>
    <property type="match status" value="1"/>
</dbReference>
<dbReference type="Pfam" id="PF23078">
    <property type="entry name" value="HTH_CHD6-9"/>
    <property type="match status" value="1"/>
</dbReference>
<dbReference type="SUPFAM" id="SSF160481">
    <property type="entry name" value="BRK domain-like"/>
    <property type="match status" value="2"/>
</dbReference>
<comment type="similarity">
    <text evidence="2">Belongs to the SNF2/RAD54 helicase family.</text>
</comment>
<dbReference type="CDD" id="cd18663">
    <property type="entry name" value="CD2_tandem_CHD5-9_like"/>
    <property type="match status" value="1"/>
</dbReference>
<keyword evidence="5" id="KW-0378">Hydrolase</keyword>
<evidence type="ECO:0000256" key="12">
    <source>
        <dbReference type="ARBA" id="ARBA00049360"/>
    </source>
</evidence>
<keyword evidence="4" id="KW-0547">Nucleotide-binding</keyword>
<feature type="compositionally biased region" description="Polar residues" evidence="13">
    <location>
        <begin position="2211"/>
        <end position="2223"/>
    </location>
</feature>
<dbReference type="SMART" id="SM00298">
    <property type="entry name" value="CHROMO"/>
    <property type="match status" value="2"/>
</dbReference>
<feature type="region of interest" description="Disordered" evidence="13">
    <location>
        <begin position="1430"/>
        <end position="1454"/>
    </location>
</feature>
<dbReference type="Pfam" id="PF07533">
    <property type="entry name" value="BRK"/>
    <property type="match status" value="2"/>
</dbReference>
<dbReference type="SMART" id="SM00487">
    <property type="entry name" value="DEXDc"/>
    <property type="match status" value="1"/>
</dbReference>
<dbReference type="InterPro" id="IPR037259">
    <property type="entry name" value="BRK_sf"/>
</dbReference>
<protein>
    <submittedName>
        <fullName evidence="17">Uncharacterized protein</fullName>
    </submittedName>
</protein>
<feature type="compositionally biased region" description="Polar residues" evidence="13">
    <location>
        <begin position="525"/>
        <end position="535"/>
    </location>
</feature>
<dbReference type="Gene3D" id="1.10.10.60">
    <property type="entry name" value="Homeodomain-like"/>
    <property type="match status" value="1"/>
</dbReference>
<feature type="compositionally biased region" description="Basic and acidic residues" evidence="13">
    <location>
        <begin position="158"/>
        <end position="181"/>
    </location>
</feature>
<comment type="caution">
    <text evidence="17">The sequence shown here is derived from an EMBL/GenBank/DDBJ whole genome shotgun (WGS) entry which is preliminary data.</text>
</comment>
<dbReference type="FunFam" id="2.40.50.40:FF:000001">
    <property type="entry name" value="chromodomain-helicase-DNA-binding protein 8 isoform X4"/>
    <property type="match status" value="1"/>
</dbReference>
<feature type="compositionally biased region" description="Basic and acidic residues" evidence="13">
    <location>
        <begin position="1438"/>
        <end position="1450"/>
    </location>
</feature>
<comment type="subcellular location">
    <subcellularLocation>
        <location evidence="1">Nucleus</location>
    </subcellularLocation>
</comment>
<feature type="compositionally biased region" description="Acidic residues" evidence="13">
    <location>
        <begin position="1679"/>
        <end position="1690"/>
    </location>
</feature>
<feature type="region of interest" description="Disordered" evidence="13">
    <location>
        <begin position="2673"/>
        <end position="2738"/>
    </location>
</feature>
<feature type="compositionally biased region" description="Basic and acidic residues" evidence="13">
    <location>
        <begin position="1861"/>
        <end position="1883"/>
    </location>
</feature>
<dbReference type="SMART" id="SM00490">
    <property type="entry name" value="HELICc"/>
    <property type="match status" value="1"/>
</dbReference>
<dbReference type="InterPro" id="IPR051493">
    <property type="entry name" value="CHD"/>
</dbReference>
<dbReference type="Pfam" id="PF00176">
    <property type="entry name" value="SNF2-rel_dom"/>
    <property type="match status" value="1"/>
</dbReference>
<feature type="region of interest" description="Disordered" evidence="13">
    <location>
        <begin position="1735"/>
        <end position="1761"/>
    </location>
</feature>
<feature type="compositionally biased region" description="Basic and acidic residues" evidence="13">
    <location>
        <begin position="2675"/>
        <end position="2684"/>
    </location>
</feature>
<evidence type="ECO:0000256" key="11">
    <source>
        <dbReference type="ARBA" id="ARBA00023242"/>
    </source>
</evidence>
<feature type="region of interest" description="Disordered" evidence="13">
    <location>
        <begin position="1847"/>
        <end position="1930"/>
    </location>
</feature>
<feature type="region of interest" description="Disordered" evidence="13">
    <location>
        <begin position="1672"/>
        <end position="1696"/>
    </location>
</feature>
<dbReference type="InterPro" id="IPR001650">
    <property type="entry name" value="Helicase_C-like"/>
</dbReference>